<gene>
    <name evidence="1" type="ORF">IMCC14465_16940</name>
</gene>
<dbReference type="NCBIfam" id="NF003818">
    <property type="entry name" value="PRK05409.1"/>
    <property type="match status" value="1"/>
</dbReference>
<dbReference type="EMBL" id="ALYF01000008">
    <property type="protein sequence ID" value="EJW20569.1"/>
    <property type="molecule type" value="Genomic_DNA"/>
</dbReference>
<dbReference type="AlphaFoldDB" id="J9DY46"/>
<comment type="caution">
    <text evidence="1">The sequence shown here is derived from an EMBL/GenBank/DDBJ whole genome shotgun (WGS) entry which is preliminary data.</text>
</comment>
<protein>
    <recommendedName>
        <fullName evidence="3">DUF692 domain-containing protein</fullName>
    </recommendedName>
</protein>
<sequence>MPYTDEVLARVCRHVDEVQTALGRQILVENPSTYLNYAESLMPEPAFLEAMAKQTGCGLLLDVNNIYVSCFNSGKNAEDYLEQFPHHYIGEIHLAGYAEDITSEGTLLIDNHGGPVQPPVWDLFHRLIEKTGHHPTLIEWDANIPDWDTLYAEVVKARQVMADAFQASGLEKAG</sequence>
<dbReference type="PATRIC" id="fig|1220535.3.peg.1686"/>
<dbReference type="Gene3D" id="3.20.20.150">
    <property type="entry name" value="Divalent-metal-dependent TIM barrel enzymes"/>
    <property type="match status" value="1"/>
</dbReference>
<reference evidence="1 2" key="1">
    <citation type="journal article" date="2012" name="J. Bacteriol.">
        <title>Genome Sequence of Strain IMCC14465, Isolated from the East Sea, Belonging to the PS1 Clade of Alphaproteobacteria.</title>
        <authorList>
            <person name="Yang S.J."/>
            <person name="Kang I."/>
            <person name="Cho J.C."/>
        </authorList>
    </citation>
    <scope>NUCLEOTIDE SEQUENCE [LARGE SCALE GENOMIC DNA]</scope>
    <source>
        <strain evidence="1 2">IMCC14465</strain>
    </source>
</reference>
<dbReference type="Pfam" id="PF05114">
    <property type="entry name" value="MbnB_TglH_ChrH"/>
    <property type="match status" value="1"/>
</dbReference>
<dbReference type="Proteomes" id="UP000004836">
    <property type="component" value="Unassembled WGS sequence"/>
</dbReference>
<dbReference type="InterPro" id="IPR036237">
    <property type="entry name" value="Xyl_isomerase-like_sf"/>
</dbReference>
<evidence type="ECO:0000313" key="2">
    <source>
        <dbReference type="Proteomes" id="UP000004836"/>
    </source>
</evidence>
<accession>J9DY46</accession>
<evidence type="ECO:0008006" key="3">
    <source>
        <dbReference type="Google" id="ProtNLM"/>
    </source>
</evidence>
<dbReference type="SUPFAM" id="SSF51658">
    <property type="entry name" value="Xylose isomerase-like"/>
    <property type="match status" value="1"/>
</dbReference>
<organism evidence="1 2">
    <name type="scientific">alpha proteobacterium IMCC14465</name>
    <dbReference type="NCBI Taxonomy" id="1220535"/>
    <lineage>
        <taxon>Bacteria</taxon>
        <taxon>Pseudomonadati</taxon>
        <taxon>Pseudomonadota</taxon>
        <taxon>Alphaproteobacteria</taxon>
        <taxon>PS1 clade</taxon>
    </lineage>
</organism>
<name>J9DY46_9PROT</name>
<dbReference type="eggNOG" id="COG3220">
    <property type="taxonomic scope" value="Bacteria"/>
</dbReference>
<dbReference type="STRING" id="1220535.IMCC14465_16940"/>
<dbReference type="PANTHER" id="PTHR42194">
    <property type="entry name" value="UPF0276 PROTEIN HI_1600"/>
    <property type="match status" value="1"/>
</dbReference>
<keyword evidence="2" id="KW-1185">Reference proteome</keyword>
<proteinExistence type="predicted"/>
<dbReference type="PANTHER" id="PTHR42194:SF1">
    <property type="entry name" value="UPF0276 PROTEIN HI_1600"/>
    <property type="match status" value="1"/>
</dbReference>
<evidence type="ECO:0000313" key="1">
    <source>
        <dbReference type="EMBL" id="EJW20569.1"/>
    </source>
</evidence>
<dbReference type="InterPro" id="IPR007801">
    <property type="entry name" value="MbnB/TglH/ChrH"/>
</dbReference>